<dbReference type="AlphaFoldDB" id="A0A4S8IU86"/>
<dbReference type="PANTHER" id="PTHR23238">
    <property type="entry name" value="RNA BINDING PROTEIN"/>
    <property type="match status" value="1"/>
</dbReference>
<dbReference type="Pfam" id="PF00641">
    <property type="entry name" value="Zn_ribbon_RanBP"/>
    <property type="match status" value="3"/>
</dbReference>
<dbReference type="GO" id="GO:0008270">
    <property type="term" value="F:zinc ion binding"/>
    <property type="evidence" value="ECO:0007669"/>
    <property type="project" value="UniProtKB-KW"/>
</dbReference>
<evidence type="ECO:0000256" key="2">
    <source>
        <dbReference type="ARBA" id="ARBA00022723"/>
    </source>
</evidence>
<keyword evidence="6" id="KW-0539">Nucleus</keyword>
<dbReference type="PROSITE" id="PS50199">
    <property type="entry name" value="ZF_RANBP2_2"/>
    <property type="match status" value="3"/>
</dbReference>
<dbReference type="SUPFAM" id="SSF90209">
    <property type="entry name" value="Ran binding protein zinc finger-like"/>
    <property type="match status" value="3"/>
</dbReference>
<evidence type="ECO:0000313" key="9">
    <source>
        <dbReference type="EMBL" id="THU52340.1"/>
    </source>
</evidence>
<evidence type="ECO:0000256" key="7">
    <source>
        <dbReference type="PROSITE-ProRule" id="PRU00322"/>
    </source>
</evidence>
<dbReference type="InterPro" id="IPR001876">
    <property type="entry name" value="Znf_RanBP2"/>
</dbReference>
<evidence type="ECO:0000313" key="10">
    <source>
        <dbReference type="Proteomes" id="UP000317650"/>
    </source>
</evidence>
<dbReference type="Gene3D" id="4.10.1060.10">
    <property type="entry name" value="Zinc finger, RanBP2-type"/>
    <property type="match status" value="3"/>
</dbReference>
<dbReference type="FunFam" id="4.10.1060.10:FF:000023">
    <property type="entry name" value="Ran-binding zinc finger protein"/>
    <property type="match status" value="1"/>
</dbReference>
<keyword evidence="3 7" id="KW-0863">Zinc-finger</keyword>
<sequence>MSRWPGDWNCRSCQHFNFSRRSSCQNCGELRSSSDFPDHGSFGGGRGESLNGLSGSNIRPGDWRCACGGHNFASRSICHTCSALKEDSAVGCFDGDDVSNSKGGRAEWKSGDWLCTRSGCNQHNFASRRECFRCKAPRGCDKADDAASSASGFFVVAAQYEGQQ</sequence>
<comment type="subcellular location">
    <subcellularLocation>
        <location evidence="1">Nucleus</location>
    </subcellularLocation>
</comment>
<dbReference type="InterPro" id="IPR034870">
    <property type="entry name" value="TET_fam"/>
</dbReference>
<dbReference type="InterPro" id="IPR036443">
    <property type="entry name" value="Znf_RanBP2_sf"/>
</dbReference>
<proteinExistence type="predicted"/>
<evidence type="ECO:0000256" key="4">
    <source>
        <dbReference type="ARBA" id="ARBA00022833"/>
    </source>
</evidence>
<feature type="domain" description="RanBP2-type" evidence="8">
    <location>
        <begin position="59"/>
        <end position="87"/>
    </location>
</feature>
<dbReference type="GO" id="GO:0005634">
    <property type="term" value="C:nucleus"/>
    <property type="evidence" value="ECO:0007669"/>
    <property type="project" value="UniProtKB-SubCell"/>
</dbReference>
<evidence type="ECO:0000256" key="5">
    <source>
        <dbReference type="ARBA" id="ARBA00022884"/>
    </source>
</evidence>
<keyword evidence="10" id="KW-1185">Reference proteome</keyword>
<evidence type="ECO:0000256" key="6">
    <source>
        <dbReference type="ARBA" id="ARBA00023242"/>
    </source>
</evidence>
<dbReference type="Proteomes" id="UP000317650">
    <property type="component" value="Chromosome 10"/>
</dbReference>
<evidence type="ECO:0000256" key="3">
    <source>
        <dbReference type="ARBA" id="ARBA00022771"/>
    </source>
</evidence>
<reference evidence="9 10" key="1">
    <citation type="journal article" date="2019" name="Nat. Plants">
        <title>Genome sequencing of Musa balbisiana reveals subgenome evolution and function divergence in polyploid bananas.</title>
        <authorList>
            <person name="Yao X."/>
        </authorList>
    </citation>
    <scope>NUCLEOTIDE SEQUENCE [LARGE SCALE GENOMIC DNA]</scope>
    <source>
        <strain evidence="10">cv. DH-PKW</strain>
        <tissue evidence="9">Leaves</tissue>
    </source>
</reference>
<dbReference type="PROSITE" id="PS01358">
    <property type="entry name" value="ZF_RANBP2_1"/>
    <property type="match status" value="2"/>
</dbReference>
<comment type="caution">
    <text evidence="9">The sequence shown here is derived from an EMBL/GenBank/DDBJ whole genome shotgun (WGS) entry which is preliminary data.</text>
</comment>
<keyword evidence="4" id="KW-0862">Zinc</keyword>
<evidence type="ECO:0000259" key="8">
    <source>
        <dbReference type="PROSITE" id="PS50199"/>
    </source>
</evidence>
<keyword evidence="2" id="KW-0479">Metal-binding</keyword>
<feature type="domain" description="RanBP2-type" evidence="8">
    <location>
        <begin position="4"/>
        <end position="33"/>
    </location>
</feature>
<dbReference type="SMART" id="SM00547">
    <property type="entry name" value="ZnF_RBZ"/>
    <property type="match status" value="3"/>
</dbReference>
<dbReference type="GO" id="GO:0006355">
    <property type="term" value="P:regulation of DNA-templated transcription"/>
    <property type="evidence" value="ECO:0007669"/>
    <property type="project" value="InterPro"/>
</dbReference>
<protein>
    <recommendedName>
        <fullName evidence="8">RanBP2-type domain-containing protein</fullName>
    </recommendedName>
</protein>
<organism evidence="9 10">
    <name type="scientific">Musa balbisiana</name>
    <name type="common">Banana</name>
    <dbReference type="NCBI Taxonomy" id="52838"/>
    <lineage>
        <taxon>Eukaryota</taxon>
        <taxon>Viridiplantae</taxon>
        <taxon>Streptophyta</taxon>
        <taxon>Embryophyta</taxon>
        <taxon>Tracheophyta</taxon>
        <taxon>Spermatophyta</taxon>
        <taxon>Magnoliopsida</taxon>
        <taxon>Liliopsida</taxon>
        <taxon>Zingiberales</taxon>
        <taxon>Musaceae</taxon>
        <taxon>Musa</taxon>
    </lineage>
</organism>
<accession>A0A4S8IU86</accession>
<dbReference type="STRING" id="52838.A0A4S8IU86"/>
<dbReference type="GO" id="GO:0003723">
    <property type="term" value="F:RNA binding"/>
    <property type="evidence" value="ECO:0007669"/>
    <property type="project" value="UniProtKB-KW"/>
</dbReference>
<evidence type="ECO:0000256" key="1">
    <source>
        <dbReference type="ARBA" id="ARBA00004123"/>
    </source>
</evidence>
<dbReference type="EMBL" id="PYDT01000008">
    <property type="protein sequence ID" value="THU52340.1"/>
    <property type="molecule type" value="Genomic_DNA"/>
</dbReference>
<gene>
    <name evidence="9" type="ORF">C4D60_Mb10t02980</name>
</gene>
<feature type="domain" description="RanBP2-type" evidence="8">
    <location>
        <begin position="109"/>
        <end position="140"/>
    </location>
</feature>
<name>A0A4S8IU86_MUSBA</name>
<keyword evidence="5" id="KW-0694">RNA-binding</keyword>